<keyword evidence="4" id="KW-1185">Reference proteome</keyword>
<organism evidence="3 4">
    <name type="scientific">Caldimonas mangrovi</name>
    <dbReference type="NCBI Taxonomy" id="2944811"/>
    <lineage>
        <taxon>Bacteria</taxon>
        <taxon>Pseudomonadati</taxon>
        <taxon>Pseudomonadota</taxon>
        <taxon>Betaproteobacteria</taxon>
        <taxon>Burkholderiales</taxon>
        <taxon>Sphaerotilaceae</taxon>
        <taxon>Caldimonas</taxon>
    </lineage>
</organism>
<feature type="compositionally biased region" description="Basic residues" evidence="1">
    <location>
        <begin position="104"/>
        <end position="116"/>
    </location>
</feature>
<gene>
    <name evidence="3" type="ORF">M8A51_04055</name>
</gene>
<feature type="region of interest" description="Disordered" evidence="1">
    <location>
        <begin position="33"/>
        <end position="130"/>
    </location>
</feature>
<feature type="signal peptide" evidence="2">
    <location>
        <begin position="1"/>
        <end position="21"/>
    </location>
</feature>
<dbReference type="EMBL" id="JAMKFE010000002">
    <property type="protein sequence ID" value="MCM5678703.1"/>
    <property type="molecule type" value="Genomic_DNA"/>
</dbReference>
<evidence type="ECO:0000313" key="3">
    <source>
        <dbReference type="EMBL" id="MCM5678703.1"/>
    </source>
</evidence>
<evidence type="ECO:0000256" key="2">
    <source>
        <dbReference type="SAM" id="SignalP"/>
    </source>
</evidence>
<comment type="caution">
    <text evidence="3">The sequence shown here is derived from an EMBL/GenBank/DDBJ whole genome shotgun (WGS) entry which is preliminary data.</text>
</comment>
<dbReference type="Proteomes" id="UP001165541">
    <property type="component" value="Unassembled WGS sequence"/>
</dbReference>
<feature type="compositionally biased region" description="Basic and acidic residues" evidence="1">
    <location>
        <begin position="41"/>
        <end position="79"/>
    </location>
</feature>
<feature type="chain" id="PRO_5046746158" description="DUF4124 domain-containing protein" evidence="2">
    <location>
        <begin position="22"/>
        <end position="130"/>
    </location>
</feature>
<dbReference type="RefSeq" id="WP_251776839.1">
    <property type="nucleotide sequence ID" value="NZ_JAMKFE010000002.1"/>
</dbReference>
<evidence type="ECO:0000313" key="4">
    <source>
        <dbReference type="Proteomes" id="UP001165541"/>
    </source>
</evidence>
<reference evidence="3" key="1">
    <citation type="submission" date="2022-05" db="EMBL/GenBank/DDBJ databases">
        <title>Schlegelella sp. nov., isolated from mangrove soil.</title>
        <authorList>
            <person name="Liu Y."/>
            <person name="Ge X."/>
            <person name="Liu W."/>
        </authorList>
    </citation>
    <scope>NUCLEOTIDE SEQUENCE</scope>
    <source>
        <strain evidence="3">S2-27</strain>
    </source>
</reference>
<proteinExistence type="predicted"/>
<sequence length="130" mass="14341">MRCPALFGALLLAAASSIAGAQSIYRCGNAYSERPCSDASEIDRRDDERSDAQREQALEAQQRHREMAEQLARERREFEAQPVAAGGIHGVQKTQEEEAPVAKPRSKRSARHKHRTQDRAAPAGLKHAAP</sequence>
<evidence type="ECO:0000256" key="1">
    <source>
        <dbReference type="SAM" id="MobiDB-lite"/>
    </source>
</evidence>
<protein>
    <recommendedName>
        <fullName evidence="5">DUF4124 domain-containing protein</fullName>
    </recommendedName>
</protein>
<name>A0ABT0YJ67_9BURK</name>
<evidence type="ECO:0008006" key="5">
    <source>
        <dbReference type="Google" id="ProtNLM"/>
    </source>
</evidence>
<accession>A0ABT0YJ67</accession>
<keyword evidence="2" id="KW-0732">Signal</keyword>